<comment type="cofactor">
    <cofactor evidence="5">
        <name>FMN</name>
        <dbReference type="ChEBI" id="CHEBI:58210"/>
    </cofactor>
    <text evidence="5">Binds 1 FMN per subunit.</text>
</comment>
<comment type="similarity">
    <text evidence="1 5">Belongs to the pyridoxamine 5'-phosphate oxidase family.</text>
</comment>
<comment type="pathway">
    <text evidence="5">Cofactor metabolism; pyridoxal 5'-phosphate salvage; pyridoxal 5'-phosphate from pyridoxamine 5'-phosphate: step 1/1.</text>
</comment>
<dbReference type="PANTHER" id="PTHR10851:SF0">
    <property type="entry name" value="PYRIDOXINE-5'-PHOSPHATE OXIDASE"/>
    <property type="match status" value="1"/>
</dbReference>
<keyword evidence="2 5" id="KW-0285">Flavoprotein</keyword>
<keyword evidence="3 5" id="KW-0288">FMN</keyword>
<gene>
    <name evidence="5 8" type="primary">pdxH</name>
    <name evidence="8" type="ORF">J3998_08580</name>
</gene>
<reference evidence="8 9" key="1">
    <citation type="submission" date="2021-03" db="EMBL/GenBank/DDBJ databases">
        <title>Thiomicrorhabdus sp.nov.,novel sulfur-oxidizing bacteria isolated from coastal sediment.</title>
        <authorList>
            <person name="Liu X."/>
        </authorList>
    </citation>
    <scope>NUCLEOTIDE SEQUENCE [LARGE SCALE GENOMIC DNA]</scope>
    <source>
        <strain evidence="8 9">6S2-11</strain>
    </source>
</reference>
<organism evidence="8 9">
    <name type="scientific">Thiomicrorhabdus marina</name>
    <dbReference type="NCBI Taxonomy" id="2818442"/>
    <lineage>
        <taxon>Bacteria</taxon>
        <taxon>Pseudomonadati</taxon>
        <taxon>Pseudomonadota</taxon>
        <taxon>Gammaproteobacteria</taxon>
        <taxon>Thiotrichales</taxon>
        <taxon>Piscirickettsiaceae</taxon>
        <taxon>Thiomicrorhabdus</taxon>
    </lineage>
</organism>
<keyword evidence="9" id="KW-1185">Reference proteome</keyword>
<evidence type="ECO:0000259" key="7">
    <source>
        <dbReference type="Pfam" id="PF10590"/>
    </source>
</evidence>
<dbReference type="Pfam" id="PF01243">
    <property type="entry name" value="PNPOx_N"/>
    <property type="match status" value="1"/>
</dbReference>
<proteinExistence type="inferred from homology"/>
<dbReference type="InterPro" id="IPR011576">
    <property type="entry name" value="Pyridox_Oxase_N"/>
</dbReference>
<comment type="pathway">
    <text evidence="5">Cofactor metabolism; pyridoxal 5'-phosphate salvage; pyridoxal 5'-phosphate from pyridoxine 5'-phosphate: step 1/1.</text>
</comment>
<comment type="function">
    <text evidence="5">Catalyzes the oxidation of either pyridoxine 5'-phosphate (PNP) or pyridoxamine 5'-phosphate (PMP) into pyridoxal 5'-phosphate (PLP).</text>
</comment>
<feature type="domain" description="Pyridoxine 5'-phosphate oxidase dimerisation C-terminal" evidence="7">
    <location>
        <begin position="177"/>
        <end position="218"/>
    </location>
</feature>
<dbReference type="InterPro" id="IPR019740">
    <property type="entry name" value="Pyridox_Oxase_CS"/>
</dbReference>
<accession>A0ABS3Q5L4</accession>
<evidence type="ECO:0000256" key="5">
    <source>
        <dbReference type="HAMAP-Rule" id="MF_01629"/>
    </source>
</evidence>
<evidence type="ECO:0000259" key="6">
    <source>
        <dbReference type="Pfam" id="PF01243"/>
    </source>
</evidence>
<sequence length="218" mass="25096">MTEQTKRDLSSYRQRYLQGGLDENEVPNNPFELFGEWFSQAEEAGLIEPNAMVVATVDSDGMPSTRTVLLKYFDESGFVFYTNFSSEKAKHISENPKVSLQFLWLGLERQVKIQGIAEKVSTAESLKYFSSRPKGSQIGAWVSNQSEVISSKQLLLNQYQKMLDKFKHGEVPFPDFWGGYRIKPLNIEFWQGGDNRLHDRVQYRHSEDGTWQISRLAP</sequence>
<feature type="binding site" evidence="5">
    <location>
        <position position="136"/>
    </location>
    <ligand>
        <name>substrate</name>
    </ligand>
</feature>
<name>A0ABS3Q5L4_9GAMM</name>
<dbReference type="EC" id="1.4.3.5" evidence="5"/>
<dbReference type="GO" id="GO:0004733">
    <property type="term" value="F:pyridoxamine phosphate oxidase activity"/>
    <property type="evidence" value="ECO:0007669"/>
    <property type="project" value="UniProtKB-EC"/>
</dbReference>
<feature type="binding site" evidence="5">
    <location>
        <position position="71"/>
    </location>
    <ligand>
        <name>substrate</name>
    </ligand>
</feature>
<feature type="binding site" evidence="5">
    <location>
        <position position="132"/>
    </location>
    <ligand>
        <name>substrate</name>
    </ligand>
</feature>
<comment type="caution">
    <text evidence="5">Lacks conserved residue(s) required for the propagation of feature annotation.</text>
</comment>
<dbReference type="NCBIfam" id="TIGR00558">
    <property type="entry name" value="pdxH"/>
    <property type="match status" value="1"/>
</dbReference>
<dbReference type="PANTHER" id="PTHR10851">
    <property type="entry name" value="PYRIDOXINE-5-PHOSPHATE OXIDASE"/>
    <property type="match status" value="1"/>
</dbReference>
<feature type="binding site" evidence="5">
    <location>
        <position position="110"/>
    </location>
    <ligand>
        <name>FMN</name>
        <dbReference type="ChEBI" id="CHEBI:58210"/>
    </ligand>
</feature>
<dbReference type="PIRSF" id="PIRSF000190">
    <property type="entry name" value="Pyd_amn-ph_oxd"/>
    <property type="match status" value="1"/>
</dbReference>
<dbReference type="SUPFAM" id="SSF50475">
    <property type="entry name" value="FMN-binding split barrel"/>
    <property type="match status" value="1"/>
</dbReference>
<feature type="binding site" evidence="5">
    <location>
        <begin position="196"/>
        <end position="198"/>
    </location>
    <ligand>
        <name>substrate</name>
    </ligand>
</feature>
<dbReference type="HAMAP" id="MF_01629">
    <property type="entry name" value="PdxH"/>
    <property type="match status" value="1"/>
</dbReference>
<protein>
    <recommendedName>
        <fullName evidence="5">Pyridoxine/pyridoxamine 5'-phosphate oxidase</fullName>
        <ecNumber evidence="5">1.4.3.5</ecNumber>
    </recommendedName>
    <alternativeName>
        <fullName evidence="5">PNP/PMP oxidase</fullName>
        <shortName evidence="5">PNPOx</shortName>
    </alternativeName>
    <alternativeName>
        <fullName evidence="5">Pyridoxal 5'-phosphate synthase</fullName>
    </alternativeName>
</protein>
<feature type="binding site" evidence="5">
    <location>
        <position position="200"/>
    </location>
    <ligand>
        <name>FMN</name>
        <dbReference type="ChEBI" id="CHEBI:58210"/>
    </ligand>
</feature>
<feature type="binding site" evidence="5">
    <location>
        <position position="190"/>
    </location>
    <ligand>
        <name>FMN</name>
        <dbReference type="ChEBI" id="CHEBI:58210"/>
    </ligand>
</feature>
<feature type="binding site" evidence="5">
    <location>
        <position position="88"/>
    </location>
    <ligand>
        <name>FMN</name>
        <dbReference type="ChEBI" id="CHEBI:58210"/>
    </ligand>
</feature>
<comment type="caution">
    <text evidence="8">The sequence shown here is derived from an EMBL/GenBank/DDBJ whole genome shotgun (WGS) entry which is preliminary data.</text>
</comment>
<dbReference type="InterPro" id="IPR000659">
    <property type="entry name" value="Pyridox_Oxase"/>
</dbReference>
<dbReference type="RefSeq" id="WP_208150121.1">
    <property type="nucleotide sequence ID" value="NZ_JAGETV010000014.1"/>
</dbReference>
<dbReference type="NCBIfam" id="NF004231">
    <property type="entry name" value="PRK05679.1"/>
    <property type="match status" value="1"/>
</dbReference>
<evidence type="ECO:0000313" key="8">
    <source>
        <dbReference type="EMBL" id="MBO1927630.1"/>
    </source>
</evidence>
<dbReference type="InterPro" id="IPR012349">
    <property type="entry name" value="Split_barrel_FMN-bd"/>
</dbReference>
<dbReference type="InterPro" id="IPR019576">
    <property type="entry name" value="Pyridoxamine_oxidase_dimer_C"/>
</dbReference>
<evidence type="ECO:0000256" key="2">
    <source>
        <dbReference type="ARBA" id="ARBA00022630"/>
    </source>
</evidence>
<feature type="binding site" evidence="5">
    <location>
        <begin position="81"/>
        <end position="82"/>
    </location>
    <ligand>
        <name>FMN</name>
        <dbReference type="ChEBI" id="CHEBI:58210"/>
    </ligand>
</feature>
<dbReference type="Proteomes" id="UP000664835">
    <property type="component" value="Unassembled WGS sequence"/>
</dbReference>
<keyword evidence="5" id="KW-0664">Pyridoxine biosynthesis</keyword>
<dbReference type="PROSITE" id="PS01064">
    <property type="entry name" value="PYRIDOX_OXIDASE"/>
    <property type="match status" value="1"/>
</dbReference>
<comment type="catalytic activity">
    <reaction evidence="5">
        <text>pyridoxamine 5'-phosphate + O2 + H2O = pyridoxal 5'-phosphate + H2O2 + NH4(+)</text>
        <dbReference type="Rhea" id="RHEA:15817"/>
        <dbReference type="ChEBI" id="CHEBI:15377"/>
        <dbReference type="ChEBI" id="CHEBI:15379"/>
        <dbReference type="ChEBI" id="CHEBI:16240"/>
        <dbReference type="ChEBI" id="CHEBI:28938"/>
        <dbReference type="ChEBI" id="CHEBI:58451"/>
        <dbReference type="ChEBI" id="CHEBI:597326"/>
        <dbReference type="EC" id="1.4.3.5"/>
    </reaction>
</comment>
<dbReference type="Gene3D" id="2.30.110.10">
    <property type="entry name" value="Electron Transport, Fmn-binding Protein, Chain A"/>
    <property type="match status" value="1"/>
</dbReference>
<dbReference type="Pfam" id="PF10590">
    <property type="entry name" value="PNP_phzG_C"/>
    <property type="match status" value="1"/>
</dbReference>
<dbReference type="EMBL" id="JAGETV010000014">
    <property type="protein sequence ID" value="MBO1927630.1"/>
    <property type="molecule type" value="Genomic_DNA"/>
</dbReference>
<evidence type="ECO:0000313" key="9">
    <source>
        <dbReference type="Proteomes" id="UP000664835"/>
    </source>
</evidence>
<feature type="binding site" evidence="5">
    <location>
        <position position="128"/>
    </location>
    <ligand>
        <name>substrate</name>
    </ligand>
</feature>
<evidence type="ECO:0000256" key="4">
    <source>
        <dbReference type="ARBA" id="ARBA00023002"/>
    </source>
</evidence>
<feature type="binding site" evidence="5">
    <location>
        <begin position="66"/>
        <end position="71"/>
    </location>
    <ligand>
        <name>FMN</name>
        <dbReference type="ChEBI" id="CHEBI:58210"/>
    </ligand>
</feature>
<evidence type="ECO:0000256" key="1">
    <source>
        <dbReference type="ARBA" id="ARBA00007301"/>
    </source>
</evidence>
<comment type="subunit">
    <text evidence="5">Homodimer.</text>
</comment>
<comment type="catalytic activity">
    <reaction evidence="5">
        <text>pyridoxine 5'-phosphate + O2 = pyridoxal 5'-phosphate + H2O2</text>
        <dbReference type="Rhea" id="RHEA:15149"/>
        <dbReference type="ChEBI" id="CHEBI:15379"/>
        <dbReference type="ChEBI" id="CHEBI:16240"/>
        <dbReference type="ChEBI" id="CHEBI:58589"/>
        <dbReference type="ChEBI" id="CHEBI:597326"/>
        <dbReference type="EC" id="1.4.3.5"/>
    </reaction>
</comment>
<keyword evidence="4 5" id="KW-0560">Oxidoreductase</keyword>
<feature type="binding site" evidence="5">
    <location>
        <begin position="145"/>
        <end position="146"/>
    </location>
    <ligand>
        <name>FMN</name>
        <dbReference type="ChEBI" id="CHEBI:58210"/>
    </ligand>
</feature>
<evidence type="ECO:0000256" key="3">
    <source>
        <dbReference type="ARBA" id="ARBA00022643"/>
    </source>
</evidence>
<feature type="domain" description="Pyridoxamine 5'-phosphate oxidase N-terminal" evidence="6">
    <location>
        <begin position="42"/>
        <end position="156"/>
    </location>
</feature>